<dbReference type="Pfam" id="PF00248">
    <property type="entry name" value="Aldo_ket_red"/>
    <property type="match status" value="1"/>
</dbReference>
<dbReference type="InterPro" id="IPR023210">
    <property type="entry name" value="NADP_OxRdtase_dom"/>
</dbReference>
<evidence type="ECO:0000259" key="1">
    <source>
        <dbReference type="Pfam" id="PF00248"/>
    </source>
</evidence>
<dbReference type="InterPro" id="IPR036812">
    <property type="entry name" value="NAD(P)_OxRdtase_dom_sf"/>
</dbReference>
<comment type="caution">
    <text evidence="2">The sequence shown here is derived from an EMBL/GenBank/DDBJ whole genome shotgun (WGS) entry which is preliminary data.</text>
</comment>
<name>X0U5Z2_9ZZZZ</name>
<dbReference type="EMBL" id="BARS01017242">
    <property type="protein sequence ID" value="GAF95792.1"/>
    <property type="molecule type" value="Genomic_DNA"/>
</dbReference>
<protein>
    <recommendedName>
        <fullName evidence="1">NADP-dependent oxidoreductase domain-containing protein</fullName>
    </recommendedName>
</protein>
<accession>X0U5Z2</accession>
<feature type="non-terminal residue" evidence="2">
    <location>
        <position position="1"/>
    </location>
</feature>
<proteinExistence type="predicted"/>
<feature type="domain" description="NADP-dependent oxidoreductase" evidence="1">
    <location>
        <begin position="1"/>
        <end position="34"/>
    </location>
</feature>
<gene>
    <name evidence="2" type="ORF">S01H1_28239</name>
</gene>
<dbReference type="Gene3D" id="3.20.20.100">
    <property type="entry name" value="NADP-dependent oxidoreductase domain"/>
    <property type="match status" value="1"/>
</dbReference>
<organism evidence="2">
    <name type="scientific">marine sediment metagenome</name>
    <dbReference type="NCBI Taxonomy" id="412755"/>
    <lineage>
        <taxon>unclassified sequences</taxon>
        <taxon>metagenomes</taxon>
        <taxon>ecological metagenomes</taxon>
    </lineage>
</organism>
<reference evidence="2" key="1">
    <citation type="journal article" date="2014" name="Front. Microbiol.">
        <title>High frequency of phylogenetically diverse reductive dehalogenase-homologous genes in deep subseafloor sedimentary metagenomes.</title>
        <authorList>
            <person name="Kawai M."/>
            <person name="Futagami T."/>
            <person name="Toyoda A."/>
            <person name="Takaki Y."/>
            <person name="Nishi S."/>
            <person name="Hori S."/>
            <person name="Arai W."/>
            <person name="Tsubouchi T."/>
            <person name="Morono Y."/>
            <person name="Uchiyama I."/>
            <person name="Ito T."/>
            <person name="Fujiyama A."/>
            <person name="Inagaki F."/>
            <person name="Takami H."/>
        </authorList>
    </citation>
    <scope>NUCLEOTIDE SEQUENCE</scope>
    <source>
        <strain evidence="2">Expedition CK06-06</strain>
    </source>
</reference>
<dbReference type="SUPFAM" id="SSF51430">
    <property type="entry name" value="NAD(P)-linked oxidoreductase"/>
    <property type="match status" value="1"/>
</dbReference>
<dbReference type="AlphaFoldDB" id="X0U5Z2"/>
<evidence type="ECO:0000313" key="2">
    <source>
        <dbReference type="EMBL" id="GAF95792.1"/>
    </source>
</evidence>
<sequence length="42" mass="5040">LDNAWCYNQGRSEEIMGDALKDGYREKVFLMTKKPWTRPEDF</sequence>